<dbReference type="AlphaFoldDB" id="A0A7V4DZ50"/>
<gene>
    <name evidence="3" type="ORF">ENU78_09085</name>
</gene>
<accession>A0A7V4DZ50</accession>
<reference evidence="3" key="1">
    <citation type="journal article" date="2020" name="mSystems">
        <title>Genome- and Community-Level Interaction Insights into Carbon Utilization and Element Cycling Functions of Hydrothermarchaeota in Hydrothermal Sediment.</title>
        <authorList>
            <person name="Zhou Z."/>
            <person name="Liu Y."/>
            <person name="Xu W."/>
            <person name="Pan J."/>
            <person name="Luo Z.H."/>
            <person name="Li M."/>
        </authorList>
    </citation>
    <scope>NUCLEOTIDE SEQUENCE [LARGE SCALE GENOMIC DNA]</scope>
    <source>
        <strain evidence="3">SpSt-70</strain>
    </source>
</reference>
<evidence type="ECO:0000313" key="3">
    <source>
        <dbReference type="EMBL" id="HGK24558.1"/>
    </source>
</evidence>
<dbReference type="GO" id="GO:0015074">
    <property type="term" value="P:DNA integration"/>
    <property type="evidence" value="ECO:0007669"/>
    <property type="project" value="InterPro"/>
</dbReference>
<keyword evidence="1" id="KW-1133">Transmembrane helix</keyword>
<sequence length="216" mass="25509">MILTFYEALLPFQEFQLDTKHLLDKNSLPNDVYNHLVKFNLPQYEWNIIDVKTRTRFTAYSFELNSTFGFSFVIFVVLWLRAHNVRHKISIRVDNGEEFCLGSERKLREWNSILSMFDVELKPIPKGAKYLMGIVENSHRQDDEYFLGIHAERCKNVKEFLVKAQRWQDTWNIARPSFGIGMDGKTPYEKLISSNFLVHPHIFSFPVILMEDLLSQ</sequence>
<dbReference type="InterPro" id="IPR036397">
    <property type="entry name" value="RNaseH_sf"/>
</dbReference>
<dbReference type="GO" id="GO:0003676">
    <property type="term" value="F:nucleic acid binding"/>
    <property type="evidence" value="ECO:0007669"/>
    <property type="project" value="InterPro"/>
</dbReference>
<dbReference type="InterPro" id="IPR001584">
    <property type="entry name" value="Integrase_cat-core"/>
</dbReference>
<proteinExistence type="predicted"/>
<protein>
    <recommendedName>
        <fullName evidence="2">Integrase catalytic domain-containing protein</fullName>
    </recommendedName>
</protein>
<feature type="domain" description="Integrase catalytic" evidence="2">
    <location>
        <begin position="7"/>
        <end position="195"/>
    </location>
</feature>
<dbReference type="PROSITE" id="PS50994">
    <property type="entry name" value="INTEGRASE"/>
    <property type="match status" value="1"/>
</dbReference>
<dbReference type="EMBL" id="DTDV01000023">
    <property type="protein sequence ID" value="HGK24558.1"/>
    <property type="molecule type" value="Genomic_DNA"/>
</dbReference>
<organism evidence="3">
    <name type="scientific">Dictyoglomus thermophilum</name>
    <dbReference type="NCBI Taxonomy" id="14"/>
    <lineage>
        <taxon>Bacteria</taxon>
        <taxon>Pseudomonadati</taxon>
        <taxon>Dictyoglomota</taxon>
        <taxon>Dictyoglomia</taxon>
        <taxon>Dictyoglomales</taxon>
        <taxon>Dictyoglomaceae</taxon>
        <taxon>Dictyoglomus</taxon>
    </lineage>
</organism>
<evidence type="ECO:0000259" key="2">
    <source>
        <dbReference type="PROSITE" id="PS50994"/>
    </source>
</evidence>
<name>A0A7V4DZ50_DICTH</name>
<comment type="caution">
    <text evidence="3">The sequence shown here is derived from an EMBL/GenBank/DDBJ whole genome shotgun (WGS) entry which is preliminary data.</text>
</comment>
<evidence type="ECO:0000256" key="1">
    <source>
        <dbReference type="SAM" id="Phobius"/>
    </source>
</evidence>
<keyword evidence="1" id="KW-0812">Transmembrane</keyword>
<feature type="transmembrane region" description="Helical" evidence="1">
    <location>
        <begin position="64"/>
        <end position="82"/>
    </location>
</feature>
<dbReference type="SUPFAM" id="SSF53098">
    <property type="entry name" value="Ribonuclease H-like"/>
    <property type="match status" value="1"/>
</dbReference>
<dbReference type="Gene3D" id="3.30.420.10">
    <property type="entry name" value="Ribonuclease H-like superfamily/Ribonuclease H"/>
    <property type="match status" value="1"/>
</dbReference>
<keyword evidence="1" id="KW-0472">Membrane</keyword>
<dbReference type="InterPro" id="IPR012337">
    <property type="entry name" value="RNaseH-like_sf"/>
</dbReference>